<feature type="domain" description="Alginate lyase" evidence="3">
    <location>
        <begin position="109"/>
        <end position="309"/>
    </location>
</feature>
<name>A0A5N8WAK5_9ACTN</name>
<dbReference type="EMBL" id="VJZE01000262">
    <property type="protein sequence ID" value="MPY43826.1"/>
    <property type="molecule type" value="Genomic_DNA"/>
</dbReference>
<dbReference type="InterPro" id="IPR008929">
    <property type="entry name" value="Chondroitin_lyas"/>
</dbReference>
<dbReference type="Gene3D" id="1.50.10.100">
    <property type="entry name" value="Chondroitin AC/alginate lyase"/>
    <property type="match status" value="1"/>
</dbReference>
<dbReference type="InterPro" id="IPR019546">
    <property type="entry name" value="TAT_signal_bac_arc"/>
</dbReference>
<dbReference type="Pfam" id="PF05426">
    <property type="entry name" value="Alginate_lyase"/>
    <property type="match status" value="1"/>
</dbReference>
<accession>A0A5N8WAK5</accession>
<keyword evidence="1" id="KW-0732">Signal</keyword>
<evidence type="ECO:0000313" key="4">
    <source>
        <dbReference type="EMBL" id="MPY43826.1"/>
    </source>
</evidence>
<evidence type="ECO:0000256" key="1">
    <source>
        <dbReference type="ARBA" id="ARBA00022729"/>
    </source>
</evidence>
<comment type="caution">
    <text evidence="4">The sequence shown here is derived from an EMBL/GenBank/DDBJ whole genome shotgun (WGS) entry which is preliminary data.</text>
</comment>
<reference evidence="4 5" key="1">
    <citation type="submission" date="2019-07" db="EMBL/GenBank/DDBJ databases">
        <title>New species of Amycolatopsis and Streptomyces.</title>
        <authorList>
            <person name="Duangmal K."/>
            <person name="Teo W.F.A."/>
            <person name="Lipun K."/>
        </authorList>
    </citation>
    <scope>NUCLEOTIDE SEQUENCE [LARGE SCALE GENOMIC DNA]</scope>
    <source>
        <strain evidence="4 5">TISTR 2346</strain>
    </source>
</reference>
<evidence type="ECO:0000313" key="5">
    <source>
        <dbReference type="Proteomes" id="UP000326979"/>
    </source>
</evidence>
<sequence>MAEPQPPAIPEPTSGIPSRRRFLQITAVGSAAAATGAALTSEAHAITSFIHPGVLHKLSDIQRMKTRIAANTEPWLSGWNAFRTDQYSQSTYTMKGPRATVDRGTTEANNWELWNDCNAAYQNALMWNLTGTTAHATKALQIIKGWSSTLTSITGKDAQLAASIYGFKLAAAAELMRYTAPSGSWSASEITQTENLFRNIFIPLVNTFGDAGWGTNCIKAMMAMGVFCNDTSVYDAAVNAFNQHSCCRLTRVLSSTGQCVDSGRDQAHTQLILGSMAEACEIAWIQGQDLYATASNRLLAGFEYTAKYNLGNDVPYAVWGSCQATFNSISTVERGKLRPVYEMVHNHYVKRRGIATPWTYAAIQQIRPEGAAFQCDHVGFGTLLFTL</sequence>
<dbReference type="OrthoDB" id="3862295at2"/>
<dbReference type="NCBIfam" id="TIGR01409">
    <property type="entry name" value="TAT_signal_seq"/>
    <property type="match status" value="1"/>
</dbReference>
<dbReference type="SUPFAM" id="SSF48230">
    <property type="entry name" value="Chondroitin AC/alginate lyase"/>
    <property type="match status" value="1"/>
</dbReference>
<dbReference type="Proteomes" id="UP000326979">
    <property type="component" value="Unassembled WGS sequence"/>
</dbReference>
<evidence type="ECO:0000256" key="2">
    <source>
        <dbReference type="ARBA" id="ARBA00023239"/>
    </source>
</evidence>
<evidence type="ECO:0000259" key="3">
    <source>
        <dbReference type="Pfam" id="PF05426"/>
    </source>
</evidence>
<dbReference type="PROSITE" id="PS51318">
    <property type="entry name" value="TAT"/>
    <property type="match status" value="1"/>
</dbReference>
<dbReference type="GO" id="GO:0016829">
    <property type="term" value="F:lyase activity"/>
    <property type="evidence" value="ECO:0007669"/>
    <property type="project" value="UniProtKB-KW"/>
</dbReference>
<proteinExistence type="predicted"/>
<protein>
    <submittedName>
        <fullName evidence="4">Twin-arginine translocation signal domain-containing protein</fullName>
    </submittedName>
</protein>
<dbReference type="GO" id="GO:0042597">
    <property type="term" value="C:periplasmic space"/>
    <property type="evidence" value="ECO:0007669"/>
    <property type="project" value="InterPro"/>
</dbReference>
<dbReference type="AlphaFoldDB" id="A0A5N8WAK5"/>
<keyword evidence="5" id="KW-1185">Reference proteome</keyword>
<keyword evidence="2" id="KW-0456">Lyase</keyword>
<dbReference type="InterPro" id="IPR008397">
    <property type="entry name" value="Alginate_lyase_dom"/>
</dbReference>
<dbReference type="InterPro" id="IPR006311">
    <property type="entry name" value="TAT_signal"/>
</dbReference>
<organism evidence="4 5">
    <name type="scientific">Streptomyces phyllanthi</name>
    <dbReference type="NCBI Taxonomy" id="1803180"/>
    <lineage>
        <taxon>Bacteria</taxon>
        <taxon>Bacillati</taxon>
        <taxon>Actinomycetota</taxon>
        <taxon>Actinomycetes</taxon>
        <taxon>Kitasatosporales</taxon>
        <taxon>Streptomycetaceae</taxon>
        <taxon>Streptomyces</taxon>
    </lineage>
</organism>
<gene>
    <name evidence="4" type="ORF">FNH04_29185</name>
</gene>
<dbReference type="RefSeq" id="WP_152788773.1">
    <property type="nucleotide sequence ID" value="NZ_BAABEQ010000040.1"/>
</dbReference>